<evidence type="ECO:0000259" key="2">
    <source>
        <dbReference type="PROSITE" id="PS50175"/>
    </source>
</evidence>
<dbReference type="AlphaFoldDB" id="A0A8B6G6E2"/>
<evidence type="ECO:0000313" key="4">
    <source>
        <dbReference type="Proteomes" id="UP000596742"/>
    </source>
</evidence>
<dbReference type="InterPro" id="IPR001995">
    <property type="entry name" value="Peptidase_A2_cat"/>
</dbReference>
<dbReference type="OrthoDB" id="6740364at2759"/>
<dbReference type="PROSITE" id="PS50175">
    <property type="entry name" value="ASP_PROT_RETROV"/>
    <property type="match status" value="1"/>
</dbReference>
<accession>A0A8B6G6E2</accession>
<dbReference type="GO" id="GO:0004190">
    <property type="term" value="F:aspartic-type endopeptidase activity"/>
    <property type="evidence" value="ECO:0007669"/>
    <property type="project" value="InterPro"/>
</dbReference>
<proteinExistence type="predicted"/>
<dbReference type="GO" id="GO:0006508">
    <property type="term" value="P:proteolysis"/>
    <property type="evidence" value="ECO:0007669"/>
    <property type="project" value="InterPro"/>
</dbReference>
<protein>
    <recommendedName>
        <fullName evidence="2">Peptidase A2 domain-containing protein</fullName>
    </recommendedName>
</protein>
<dbReference type="Gene3D" id="2.40.70.10">
    <property type="entry name" value="Acid Proteases"/>
    <property type="match status" value="1"/>
</dbReference>
<keyword evidence="4" id="KW-1185">Reference proteome</keyword>
<name>A0A8B6G6E2_MYTGA</name>
<evidence type="ECO:0000256" key="1">
    <source>
        <dbReference type="ARBA" id="ARBA00022801"/>
    </source>
</evidence>
<evidence type="ECO:0000313" key="3">
    <source>
        <dbReference type="EMBL" id="VDI59383.1"/>
    </source>
</evidence>
<dbReference type="EMBL" id="UYJE01007939">
    <property type="protein sequence ID" value="VDI59383.1"/>
    <property type="molecule type" value="Genomic_DNA"/>
</dbReference>
<keyword evidence="1" id="KW-0378">Hydrolase</keyword>
<dbReference type="InterPro" id="IPR021109">
    <property type="entry name" value="Peptidase_aspartic_dom_sf"/>
</dbReference>
<dbReference type="SUPFAM" id="SSF50630">
    <property type="entry name" value="Acid proteases"/>
    <property type="match status" value="1"/>
</dbReference>
<feature type="domain" description="Peptidase A2" evidence="2">
    <location>
        <begin position="83"/>
        <end position="158"/>
    </location>
</feature>
<reference evidence="3" key="1">
    <citation type="submission" date="2018-11" db="EMBL/GenBank/DDBJ databases">
        <authorList>
            <person name="Alioto T."/>
            <person name="Alioto T."/>
        </authorList>
    </citation>
    <scope>NUCLEOTIDE SEQUENCE</scope>
</reference>
<comment type="caution">
    <text evidence="3">The sequence shown here is derived from an EMBL/GenBank/DDBJ whole genome shotgun (WGS) entry which is preliminary data.</text>
</comment>
<gene>
    <name evidence="3" type="ORF">MGAL_10B052158</name>
</gene>
<organism evidence="3 4">
    <name type="scientific">Mytilus galloprovincialis</name>
    <name type="common">Mediterranean mussel</name>
    <dbReference type="NCBI Taxonomy" id="29158"/>
    <lineage>
        <taxon>Eukaryota</taxon>
        <taxon>Metazoa</taxon>
        <taxon>Spiralia</taxon>
        <taxon>Lophotrochozoa</taxon>
        <taxon>Mollusca</taxon>
        <taxon>Bivalvia</taxon>
        <taxon>Autobranchia</taxon>
        <taxon>Pteriomorphia</taxon>
        <taxon>Mytilida</taxon>
        <taxon>Mytiloidea</taxon>
        <taxon>Mytilidae</taxon>
        <taxon>Mytilinae</taxon>
        <taxon>Mytilus</taxon>
    </lineage>
</organism>
<sequence>MQNATVVKKKGHIAKKWHNKSANCNLSVNQREFKSSFKPRDHFMEQDESSESESENEVYSVFHFGNKSNEAYKVQINVNECEIAMEIDTGASVSIIVEDMYKDYNSTFRIEPTSAKLRMGEQTRVLGRAIVNVNYKKERTKLPILIVKRKGPNLLGGD</sequence>
<dbReference type="Proteomes" id="UP000596742">
    <property type="component" value="Unassembled WGS sequence"/>
</dbReference>